<reference evidence="1" key="1">
    <citation type="submission" date="2018-11" db="EMBL/GenBank/DDBJ databases">
        <authorList>
            <person name="Alioto T."/>
            <person name="Alioto T."/>
        </authorList>
    </citation>
    <scope>NUCLEOTIDE SEQUENCE</scope>
</reference>
<dbReference type="EMBL" id="UYJE01007054">
    <property type="protein sequence ID" value="VDI51435.1"/>
    <property type="molecule type" value="Genomic_DNA"/>
</dbReference>
<proteinExistence type="predicted"/>
<keyword evidence="2" id="KW-1185">Reference proteome</keyword>
<evidence type="ECO:0000313" key="2">
    <source>
        <dbReference type="Proteomes" id="UP000596742"/>
    </source>
</evidence>
<evidence type="ECO:0000313" key="1">
    <source>
        <dbReference type="EMBL" id="VDI51435.1"/>
    </source>
</evidence>
<name>A0A8B6FJZ0_MYTGA</name>
<comment type="caution">
    <text evidence="1">The sequence shown here is derived from an EMBL/GenBank/DDBJ whole genome shotgun (WGS) entry which is preliminary data.</text>
</comment>
<dbReference type="Proteomes" id="UP000596742">
    <property type="component" value="Unassembled WGS sequence"/>
</dbReference>
<feature type="non-terminal residue" evidence="1">
    <location>
        <position position="103"/>
    </location>
</feature>
<gene>
    <name evidence="1" type="ORF">MGAL_10B043826</name>
</gene>
<dbReference type="OrthoDB" id="6121392at2759"/>
<sequence length="103" mass="11339">SGDSNLPSDVPDVCIQAGAPACPPAPSNDCTTRKFYKTIKNVRCEWGCKHWCCKPESEVLTECPETSPTNPYCIHTHVVRYTINGKQCPVYCGCVPDCRVLTC</sequence>
<organism evidence="1 2">
    <name type="scientific">Mytilus galloprovincialis</name>
    <name type="common">Mediterranean mussel</name>
    <dbReference type="NCBI Taxonomy" id="29158"/>
    <lineage>
        <taxon>Eukaryota</taxon>
        <taxon>Metazoa</taxon>
        <taxon>Spiralia</taxon>
        <taxon>Lophotrochozoa</taxon>
        <taxon>Mollusca</taxon>
        <taxon>Bivalvia</taxon>
        <taxon>Autobranchia</taxon>
        <taxon>Pteriomorphia</taxon>
        <taxon>Mytilida</taxon>
        <taxon>Mytiloidea</taxon>
        <taxon>Mytilidae</taxon>
        <taxon>Mytilinae</taxon>
        <taxon>Mytilus</taxon>
    </lineage>
</organism>
<protein>
    <submittedName>
        <fullName evidence="1">Uncharacterized protein</fullName>
    </submittedName>
</protein>
<dbReference type="AlphaFoldDB" id="A0A8B6FJZ0"/>
<accession>A0A8B6FJZ0</accession>